<reference evidence="2 3" key="1">
    <citation type="submission" date="2018-05" db="EMBL/GenBank/DDBJ databases">
        <title>Genomic Encyclopedia of Type Strains, Phase IV (KMG-IV): sequencing the most valuable type-strain genomes for metagenomic binning, comparative biology and taxonomic classification.</title>
        <authorList>
            <person name="Goeker M."/>
        </authorList>
    </citation>
    <scope>NUCLEOTIDE SEQUENCE [LARGE SCALE GENOMIC DNA]</scope>
    <source>
        <strain evidence="2 3">DSM 6462</strain>
    </source>
</reference>
<dbReference type="SUPFAM" id="SSF53756">
    <property type="entry name" value="UDP-Glycosyltransferase/glycogen phosphorylase"/>
    <property type="match status" value="1"/>
</dbReference>
<gene>
    <name evidence="2" type="ORF">C7450_101714</name>
</gene>
<dbReference type="Proteomes" id="UP000248021">
    <property type="component" value="Unassembled WGS sequence"/>
</dbReference>
<dbReference type="InterPro" id="IPR028098">
    <property type="entry name" value="Glyco_trans_4-like_N"/>
</dbReference>
<dbReference type="Pfam" id="PF13692">
    <property type="entry name" value="Glyco_trans_1_4"/>
    <property type="match status" value="1"/>
</dbReference>
<protein>
    <submittedName>
        <fullName evidence="2">Glycosyltransferase involved in cell wall biosynthesis</fullName>
    </submittedName>
</protein>
<evidence type="ECO:0000259" key="1">
    <source>
        <dbReference type="Pfam" id="PF13477"/>
    </source>
</evidence>
<accession>A0A2V3UKX9</accession>
<dbReference type="AlphaFoldDB" id="A0A2V3UKX9"/>
<sequence length="386" mass="41703">MTARSVLFLITEDWFFVSHFLPMARKAREMGLDVTVVTRVRAHRAEIEATGARVIALDAERRSLNPFAVLRYLRTLTGILREQRPDILHCIALRVILLGGLAARFAKIRNRVYAVTGFGFFGARRDVVGRLARLGLSAVLRGPLDGEGTRYLFENEDDPRVLGLSPTDPRVVIVGGAGVDPDAYPVTPMPAQPPLRVAVVARMLWSKGIDLAVEAVRRARVAGADVTLSLYGSPDPSNPKAVPEQRLRAWGEIPGIHWHGPTRDPGAVWRDHHVCLLPSRGGEGLPRTLLEGAICGRALLTTDVPGCRSLVRDGTEGVVVPAEAGALAEALQRLAADPALVARLGNAARERILTGYTERHVMDAVGRLYAGLLEERPAAGQAGGVP</sequence>
<proteinExistence type="predicted"/>
<feature type="domain" description="Glycosyltransferase subfamily 4-like N-terminal" evidence="1">
    <location>
        <begin position="6"/>
        <end position="124"/>
    </location>
</feature>
<keyword evidence="3" id="KW-1185">Reference proteome</keyword>
<dbReference type="Gene3D" id="3.40.50.2000">
    <property type="entry name" value="Glycogen Phosphorylase B"/>
    <property type="match status" value="2"/>
</dbReference>
<evidence type="ECO:0000313" key="2">
    <source>
        <dbReference type="EMBL" id="PXW64954.1"/>
    </source>
</evidence>
<dbReference type="Pfam" id="PF13477">
    <property type="entry name" value="Glyco_trans_4_2"/>
    <property type="match status" value="1"/>
</dbReference>
<keyword evidence="2" id="KW-0808">Transferase</keyword>
<dbReference type="GO" id="GO:0016757">
    <property type="term" value="F:glycosyltransferase activity"/>
    <property type="evidence" value="ECO:0007669"/>
    <property type="project" value="UniProtKB-ARBA"/>
</dbReference>
<dbReference type="RefSeq" id="WP_281064257.1">
    <property type="nucleotide sequence ID" value="NZ_JAHBRY010000001.1"/>
</dbReference>
<dbReference type="PANTHER" id="PTHR12526:SF638">
    <property type="entry name" value="SPORE COAT PROTEIN SA"/>
    <property type="match status" value="1"/>
</dbReference>
<organism evidence="2 3">
    <name type="scientific">Chelatococcus asaccharovorans</name>
    <dbReference type="NCBI Taxonomy" id="28210"/>
    <lineage>
        <taxon>Bacteria</taxon>
        <taxon>Pseudomonadati</taxon>
        <taxon>Pseudomonadota</taxon>
        <taxon>Alphaproteobacteria</taxon>
        <taxon>Hyphomicrobiales</taxon>
        <taxon>Chelatococcaceae</taxon>
        <taxon>Chelatococcus</taxon>
    </lineage>
</organism>
<comment type="caution">
    <text evidence="2">The sequence shown here is derived from an EMBL/GenBank/DDBJ whole genome shotgun (WGS) entry which is preliminary data.</text>
</comment>
<name>A0A2V3UKX9_9HYPH</name>
<dbReference type="PANTHER" id="PTHR12526">
    <property type="entry name" value="GLYCOSYLTRANSFERASE"/>
    <property type="match status" value="1"/>
</dbReference>
<dbReference type="CDD" id="cd03808">
    <property type="entry name" value="GT4_CapM-like"/>
    <property type="match status" value="1"/>
</dbReference>
<dbReference type="EMBL" id="QJJK01000001">
    <property type="protein sequence ID" value="PXW64954.1"/>
    <property type="molecule type" value="Genomic_DNA"/>
</dbReference>
<evidence type="ECO:0000313" key="3">
    <source>
        <dbReference type="Proteomes" id="UP000248021"/>
    </source>
</evidence>